<dbReference type="EMBL" id="CAVNYO010000424">
    <property type="protein sequence ID" value="CAK5278637.1"/>
    <property type="molecule type" value="Genomic_DNA"/>
</dbReference>
<organism evidence="2 3">
    <name type="scientific">Mycena citricolor</name>
    <dbReference type="NCBI Taxonomy" id="2018698"/>
    <lineage>
        <taxon>Eukaryota</taxon>
        <taxon>Fungi</taxon>
        <taxon>Dikarya</taxon>
        <taxon>Basidiomycota</taxon>
        <taxon>Agaricomycotina</taxon>
        <taxon>Agaricomycetes</taxon>
        <taxon>Agaricomycetidae</taxon>
        <taxon>Agaricales</taxon>
        <taxon>Marasmiineae</taxon>
        <taxon>Mycenaceae</taxon>
        <taxon>Mycena</taxon>
    </lineage>
</organism>
<feature type="transmembrane region" description="Helical" evidence="1">
    <location>
        <begin position="416"/>
        <end position="438"/>
    </location>
</feature>
<evidence type="ECO:0000256" key="1">
    <source>
        <dbReference type="SAM" id="Phobius"/>
    </source>
</evidence>
<feature type="transmembrane region" description="Helical" evidence="1">
    <location>
        <begin position="58"/>
        <end position="77"/>
    </location>
</feature>
<dbReference type="Proteomes" id="UP001295794">
    <property type="component" value="Unassembled WGS sequence"/>
</dbReference>
<protein>
    <submittedName>
        <fullName evidence="2">Uncharacterized protein</fullName>
    </submittedName>
</protein>
<keyword evidence="3" id="KW-1185">Reference proteome</keyword>
<proteinExistence type="predicted"/>
<keyword evidence="1" id="KW-0812">Transmembrane</keyword>
<keyword evidence="1" id="KW-0472">Membrane</keyword>
<dbReference type="AlphaFoldDB" id="A0AAD2K4L1"/>
<gene>
    <name evidence="2" type="ORF">MYCIT1_LOCUS28103</name>
</gene>
<feature type="transmembrane region" description="Helical" evidence="1">
    <location>
        <begin position="354"/>
        <end position="377"/>
    </location>
</feature>
<evidence type="ECO:0000313" key="3">
    <source>
        <dbReference type="Proteomes" id="UP001295794"/>
    </source>
</evidence>
<feature type="transmembrane region" description="Helical" evidence="1">
    <location>
        <begin position="218"/>
        <end position="235"/>
    </location>
</feature>
<keyword evidence="1" id="KW-1133">Transmembrane helix</keyword>
<reference evidence="2" key="1">
    <citation type="submission" date="2023-11" db="EMBL/GenBank/DDBJ databases">
        <authorList>
            <person name="De Vega J J."/>
            <person name="De Vega J J."/>
        </authorList>
    </citation>
    <scope>NUCLEOTIDE SEQUENCE</scope>
</reference>
<dbReference type="PANTHER" id="PTHR35043">
    <property type="entry name" value="TRANSCRIPTION FACTOR DOMAIN-CONTAINING PROTEIN"/>
    <property type="match status" value="1"/>
</dbReference>
<comment type="caution">
    <text evidence="2">The sequence shown here is derived from an EMBL/GenBank/DDBJ whole genome shotgun (WGS) entry which is preliminary data.</text>
</comment>
<feature type="transmembrane region" description="Helical" evidence="1">
    <location>
        <begin position="325"/>
        <end position="348"/>
    </location>
</feature>
<dbReference type="PANTHER" id="PTHR35043:SF7">
    <property type="entry name" value="TRANSCRIPTION FACTOR DOMAIN-CONTAINING PROTEIN"/>
    <property type="match status" value="1"/>
</dbReference>
<accession>A0AAD2K4L1</accession>
<feature type="transmembrane region" description="Helical" evidence="1">
    <location>
        <begin position="389"/>
        <end position="410"/>
    </location>
</feature>
<sequence length="443" mass="48916">MEQAPEPGYLNLNSVASSPQSLVALRPLMLLPQVNNTLTLGCIDEPLDNANGSLSRSLFSIVWGCLLTIFASVWVSVHPNVPAPGRKGFWTVTESVKLMLVALAAPEVVLSFALRQFIYARTLYQAHRTSPDSLSMTRAFFFSMGGFIDADGKVIATENQLNEPGVLEAIAAVKQADIEDKSKGDAFTKSIALLQGLWFLLQMIGRVVQGLPVTQLEVATMGFAALTPIVWLLWWHKPLGVQKPIVLQVHLKTPSTSARGDTLSKEDAHQTKLWAKRLAERLDGILLGQYQVPTGGFVPTFWSQNITSRDRELTWQPFSLMQFSLLTQAVFGLIFGGLHCAAWNIHFPSVIEKWLWRSCAISVSLGPTIFMGVLNIFHFSRDIHSSTYALLVLGPLRLGSIASIILYVFIRLALAILMFTSLRAIPIGAFLSVDWTGFIPHFL</sequence>
<evidence type="ECO:0000313" key="2">
    <source>
        <dbReference type="EMBL" id="CAK5278637.1"/>
    </source>
</evidence>
<feature type="transmembrane region" description="Helical" evidence="1">
    <location>
        <begin position="97"/>
        <end position="118"/>
    </location>
</feature>
<name>A0AAD2K4L1_9AGAR</name>